<evidence type="ECO:0000256" key="1">
    <source>
        <dbReference type="ARBA" id="ARBA00004141"/>
    </source>
</evidence>
<evidence type="ECO:0000256" key="4">
    <source>
        <dbReference type="ARBA" id="ARBA00023136"/>
    </source>
</evidence>
<comment type="caution">
    <text evidence="7">The sequence shown here is derived from an EMBL/GenBank/DDBJ whole genome shotgun (WGS) entry which is preliminary data.</text>
</comment>
<dbReference type="Proteomes" id="UP000005139">
    <property type="component" value="Unassembled WGS sequence"/>
</dbReference>
<feature type="domain" description="O-antigen ligase-related" evidence="6">
    <location>
        <begin position="195"/>
        <end position="337"/>
    </location>
</feature>
<feature type="transmembrane region" description="Helical" evidence="5">
    <location>
        <begin position="193"/>
        <end position="226"/>
    </location>
</feature>
<evidence type="ECO:0000259" key="6">
    <source>
        <dbReference type="Pfam" id="PF04932"/>
    </source>
</evidence>
<feature type="transmembrane region" description="Helical" evidence="5">
    <location>
        <begin position="389"/>
        <end position="407"/>
    </location>
</feature>
<feature type="transmembrane region" description="Helical" evidence="5">
    <location>
        <begin position="126"/>
        <end position="149"/>
    </location>
</feature>
<keyword evidence="4 5" id="KW-0472">Membrane</keyword>
<evidence type="ECO:0000313" key="7">
    <source>
        <dbReference type="EMBL" id="EAX49048.1"/>
    </source>
</evidence>
<dbReference type="OrthoDB" id="9806320at2"/>
<dbReference type="PANTHER" id="PTHR37422">
    <property type="entry name" value="TEICHURONIC ACID BIOSYNTHESIS PROTEIN TUAE"/>
    <property type="match status" value="1"/>
</dbReference>
<reference evidence="7 8" key="1">
    <citation type="submission" date="2007-01" db="EMBL/GenBank/DDBJ databases">
        <title>Annotation of the draft genome assembly of Thermosinus carboxydivorans Nor1.</title>
        <authorList>
            <consortium name="US DOE Joint Genome Institute (JGI-ORNL)"/>
            <person name="Larimer F."/>
            <person name="Land M."/>
            <person name="Hauser L."/>
        </authorList>
    </citation>
    <scope>NUCLEOTIDE SEQUENCE [LARGE SCALE GENOMIC DNA]</scope>
    <source>
        <strain evidence="7 8">Nor1</strain>
    </source>
</reference>
<dbReference type="EMBL" id="AAWL01000001">
    <property type="protein sequence ID" value="EAX49048.1"/>
    <property type="molecule type" value="Genomic_DNA"/>
</dbReference>
<feature type="transmembrane region" description="Helical" evidence="5">
    <location>
        <begin position="29"/>
        <end position="62"/>
    </location>
</feature>
<dbReference type="eggNOG" id="COG3307">
    <property type="taxonomic scope" value="Bacteria"/>
</dbReference>
<gene>
    <name evidence="7" type="ORF">TcarDRAFT_2737</name>
</gene>
<evidence type="ECO:0000313" key="8">
    <source>
        <dbReference type="Proteomes" id="UP000005139"/>
    </source>
</evidence>
<reference evidence="7 8" key="2">
    <citation type="submission" date="2007-01" db="EMBL/GenBank/DDBJ databases">
        <title>Sequencing of the draft genome and assembly of Thermosinus carboxydivorans Nor1.</title>
        <authorList>
            <consortium name="US DOE Joint Genome Institute (JGI-PGF)"/>
            <person name="Copeland A."/>
            <person name="Lucas S."/>
            <person name="Lapidus A."/>
            <person name="Barry K."/>
            <person name="Glavina del Rio T."/>
            <person name="Dalin E."/>
            <person name="Tice H."/>
            <person name="Bruce D."/>
            <person name="Pitluck S."/>
            <person name="Richardson P."/>
        </authorList>
    </citation>
    <scope>NUCLEOTIDE SEQUENCE [LARGE SCALE GENOMIC DNA]</scope>
    <source>
        <strain evidence="7 8">Nor1</strain>
    </source>
</reference>
<feature type="transmembrane region" description="Helical" evidence="5">
    <location>
        <begin position="232"/>
        <end position="250"/>
    </location>
</feature>
<keyword evidence="2 5" id="KW-0812">Transmembrane</keyword>
<sequence>MRRLLMVNWCQLSNTSCVIQKNIIEKIIYFLLIAYAAVATISISASNIVISLALVLAIIHYAKYPTTNLGIDKGLLKAILFFLFAMFVSAVFAYNPALGFPEIGHTAYRTAPLFLASSFIKDKRQLWIILLVLIAAFTVNNFYAIWLGVNGNLRASGIRGGPMILAGYLVQLIPLIFILFINNICNTKDRRFLGLAIFIAFLALLFNGTRGAWIAVAAVLFAYAILQVRRNTKLSLVALLFLIVLIISLFSNQMFYDRVKTITDITFQSNSERLLMWQSAWHMFLDHPLTGVGTGNYGDLYQIKYISPQAQEPFQRHAHNNFFQVLAEYGLIGFIAFSYMFGYILFNAYVKLRDNQNNIWALAAILVTLGLLVQGLTEYNFGHSVIMRLYWFLLGLFYAAGRIYGTYL</sequence>
<feature type="transmembrane region" description="Helical" evidence="5">
    <location>
        <begin position="326"/>
        <end position="346"/>
    </location>
</feature>
<accession>A1HMD6</accession>
<dbReference type="InterPro" id="IPR007016">
    <property type="entry name" value="O-antigen_ligase-rel_domated"/>
</dbReference>
<evidence type="ECO:0000256" key="5">
    <source>
        <dbReference type="SAM" id="Phobius"/>
    </source>
</evidence>
<feature type="transmembrane region" description="Helical" evidence="5">
    <location>
        <begin position="74"/>
        <end position="94"/>
    </location>
</feature>
<keyword evidence="3 5" id="KW-1133">Transmembrane helix</keyword>
<dbReference type="PANTHER" id="PTHR37422:SF13">
    <property type="entry name" value="LIPOPOLYSACCHARIDE BIOSYNTHESIS PROTEIN PA4999-RELATED"/>
    <property type="match status" value="1"/>
</dbReference>
<evidence type="ECO:0000256" key="2">
    <source>
        <dbReference type="ARBA" id="ARBA00022692"/>
    </source>
</evidence>
<comment type="subcellular location">
    <subcellularLocation>
        <location evidence="1">Membrane</location>
        <topology evidence="1">Multi-pass membrane protein</topology>
    </subcellularLocation>
</comment>
<name>A1HMD6_9FIRM</name>
<dbReference type="AlphaFoldDB" id="A1HMD6"/>
<proteinExistence type="predicted"/>
<feature type="transmembrane region" description="Helical" evidence="5">
    <location>
        <begin position="161"/>
        <end position="181"/>
    </location>
</feature>
<dbReference type="InterPro" id="IPR051533">
    <property type="entry name" value="WaaL-like"/>
</dbReference>
<evidence type="ECO:0000256" key="3">
    <source>
        <dbReference type="ARBA" id="ARBA00022989"/>
    </source>
</evidence>
<dbReference type="Pfam" id="PF04932">
    <property type="entry name" value="Wzy_C"/>
    <property type="match status" value="1"/>
</dbReference>
<protein>
    <submittedName>
        <fullName evidence="7">O-antigen polymerase</fullName>
    </submittedName>
</protein>
<feature type="transmembrane region" description="Helical" evidence="5">
    <location>
        <begin position="358"/>
        <end position="377"/>
    </location>
</feature>
<organism evidence="7 8">
    <name type="scientific">Thermosinus carboxydivorans Nor1</name>
    <dbReference type="NCBI Taxonomy" id="401526"/>
    <lineage>
        <taxon>Bacteria</taxon>
        <taxon>Bacillati</taxon>
        <taxon>Bacillota</taxon>
        <taxon>Negativicutes</taxon>
        <taxon>Selenomonadales</taxon>
        <taxon>Sporomusaceae</taxon>
        <taxon>Thermosinus</taxon>
    </lineage>
</organism>
<keyword evidence="8" id="KW-1185">Reference proteome</keyword>
<dbReference type="GO" id="GO:0016020">
    <property type="term" value="C:membrane"/>
    <property type="evidence" value="ECO:0007669"/>
    <property type="project" value="UniProtKB-SubCell"/>
</dbReference>